<dbReference type="Proteomes" id="UP000002748">
    <property type="component" value="Unassembled WGS sequence"/>
</dbReference>
<protein>
    <recommendedName>
        <fullName evidence="4">Secreted protein</fullName>
    </recommendedName>
</protein>
<sequence>MEFPKSALLILAGWFAMLAPSAHAWLWGWPGEWTISYFEGGYIACDGHGQNVCPQTTGFDKCSPRLQEFRGDTGDNEMTWWTYDFNWGTMRKENSAWIDMWKASDGRWNLYESNRDGHVHGQCERWAKIGECGGKDKHMPHTVFHCWQW</sequence>
<evidence type="ECO:0000313" key="3">
    <source>
        <dbReference type="Proteomes" id="UP000002748"/>
    </source>
</evidence>
<proteinExistence type="predicted"/>
<keyword evidence="1" id="KW-0732">Signal</keyword>
<dbReference type="RefSeq" id="XP_014180223.1">
    <property type="nucleotide sequence ID" value="XM_014324748.1"/>
</dbReference>
<feature type="chain" id="PRO_5003785424" description="Secreted protein" evidence="1">
    <location>
        <begin position="25"/>
        <end position="149"/>
    </location>
</feature>
<evidence type="ECO:0000256" key="1">
    <source>
        <dbReference type="SAM" id="SignalP"/>
    </source>
</evidence>
<dbReference type="KEGG" id="tasa:A1Q1_01709"/>
<reference evidence="2 3" key="1">
    <citation type="journal article" date="2012" name="Eukaryot. Cell">
        <title>Draft genome sequence of CBS 2479, the standard type strain of Trichosporon asahii.</title>
        <authorList>
            <person name="Yang R.Y."/>
            <person name="Li H.T."/>
            <person name="Zhu H."/>
            <person name="Zhou G.P."/>
            <person name="Wang M."/>
            <person name="Wang L."/>
        </authorList>
    </citation>
    <scope>NUCLEOTIDE SEQUENCE [LARGE SCALE GENOMIC DNA]</scope>
    <source>
        <strain evidence="3">ATCC 90039 / CBS 2479 / JCM 2466 / KCTC 7840 / NCYC 2677 / UAMH 7654</strain>
    </source>
</reference>
<accession>J5QUV0</accession>
<dbReference type="EMBL" id="ALBS01000177">
    <property type="protein sequence ID" value="EJT49228.1"/>
    <property type="molecule type" value="Genomic_DNA"/>
</dbReference>
<dbReference type="HOGENOM" id="CLU_1807586_0_0_1"/>
<dbReference type="VEuPathDB" id="FungiDB:A1Q1_01709"/>
<gene>
    <name evidence="2" type="ORF">A1Q1_01709</name>
</gene>
<evidence type="ECO:0000313" key="2">
    <source>
        <dbReference type="EMBL" id="EJT49228.1"/>
    </source>
</evidence>
<evidence type="ECO:0008006" key="4">
    <source>
        <dbReference type="Google" id="ProtNLM"/>
    </source>
</evidence>
<organism evidence="2 3">
    <name type="scientific">Trichosporon asahii var. asahii (strain ATCC 90039 / CBS 2479 / JCM 2466 / KCTC 7840 / NBRC 103889/ NCYC 2677 / UAMH 7654)</name>
    <name type="common">Yeast</name>
    <dbReference type="NCBI Taxonomy" id="1186058"/>
    <lineage>
        <taxon>Eukaryota</taxon>
        <taxon>Fungi</taxon>
        <taxon>Dikarya</taxon>
        <taxon>Basidiomycota</taxon>
        <taxon>Agaricomycotina</taxon>
        <taxon>Tremellomycetes</taxon>
        <taxon>Trichosporonales</taxon>
        <taxon>Trichosporonaceae</taxon>
        <taxon>Trichosporon</taxon>
    </lineage>
</organism>
<name>J5QUV0_TRIAS</name>
<dbReference type="GeneID" id="25985223"/>
<feature type="signal peptide" evidence="1">
    <location>
        <begin position="1"/>
        <end position="24"/>
    </location>
</feature>
<comment type="caution">
    <text evidence="2">The sequence shown here is derived from an EMBL/GenBank/DDBJ whole genome shotgun (WGS) entry which is preliminary data.</text>
</comment>
<dbReference type="AlphaFoldDB" id="J5QUV0"/>